<keyword evidence="7" id="KW-1185">Reference proteome</keyword>
<name>A0A6A6KXP2_HEVBR</name>
<dbReference type="Pfam" id="PF02458">
    <property type="entry name" value="Transferase"/>
    <property type="match status" value="1"/>
</dbReference>
<keyword evidence="2" id="KW-0808">Transferase</keyword>
<dbReference type="Gene3D" id="3.30.559.10">
    <property type="entry name" value="Chloramphenicol acetyltransferase-like domain"/>
    <property type="match status" value="1"/>
</dbReference>
<dbReference type="AlphaFoldDB" id="A0A6A6KXP2"/>
<feature type="region of interest" description="Disordered" evidence="4">
    <location>
        <begin position="1"/>
        <end position="31"/>
    </location>
</feature>
<accession>A0A6A6KXP2</accession>
<reference evidence="6 7" key="1">
    <citation type="journal article" date="2020" name="Mol. Plant">
        <title>The Chromosome-Based Rubber Tree Genome Provides New Insights into Spurge Genome Evolution and Rubber Biosynthesis.</title>
        <authorList>
            <person name="Liu J."/>
            <person name="Shi C."/>
            <person name="Shi C.C."/>
            <person name="Li W."/>
            <person name="Zhang Q.J."/>
            <person name="Zhang Y."/>
            <person name="Li K."/>
            <person name="Lu H.F."/>
            <person name="Shi C."/>
            <person name="Zhu S.T."/>
            <person name="Xiao Z.Y."/>
            <person name="Nan H."/>
            <person name="Yue Y."/>
            <person name="Zhu X.G."/>
            <person name="Wu Y."/>
            <person name="Hong X.N."/>
            <person name="Fan G.Y."/>
            <person name="Tong Y."/>
            <person name="Zhang D."/>
            <person name="Mao C.L."/>
            <person name="Liu Y.L."/>
            <person name="Hao S.J."/>
            <person name="Liu W.Q."/>
            <person name="Lv M.Q."/>
            <person name="Zhang H.B."/>
            <person name="Liu Y."/>
            <person name="Hu-Tang G.R."/>
            <person name="Wang J.P."/>
            <person name="Wang J.H."/>
            <person name="Sun Y.H."/>
            <person name="Ni S.B."/>
            <person name="Chen W.B."/>
            <person name="Zhang X.C."/>
            <person name="Jiao Y.N."/>
            <person name="Eichler E.E."/>
            <person name="Li G.H."/>
            <person name="Liu X."/>
            <person name="Gao L.Z."/>
        </authorList>
    </citation>
    <scope>NUCLEOTIDE SEQUENCE [LARGE SCALE GENOMIC DNA]</scope>
    <source>
        <strain evidence="7">cv. GT1</strain>
        <tissue evidence="6">Leaf</tissue>
    </source>
</reference>
<evidence type="ECO:0000256" key="4">
    <source>
        <dbReference type="SAM" id="MobiDB-lite"/>
    </source>
</evidence>
<feature type="compositionally biased region" description="Basic and acidic residues" evidence="4">
    <location>
        <begin position="21"/>
        <end position="31"/>
    </location>
</feature>
<evidence type="ECO:0000313" key="7">
    <source>
        <dbReference type="Proteomes" id="UP000467840"/>
    </source>
</evidence>
<dbReference type="PANTHER" id="PTHR31623">
    <property type="entry name" value="F21J9.9"/>
    <property type="match status" value="1"/>
</dbReference>
<dbReference type="GO" id="GO:0016746">
    <property type="term" value="F:acyltransferase activity"/>
    <property type="evidence" value="ECO:0007669"/>
    <property type="project" value="UniProtKB-KW"/>
</dbReference>
<dbReference type="PANTHER" id="PTHR31623:SF122">
    <property type="entry name" value="HXXXD-TYPE ACYL-TRANSFERASE FAMILY PROTEIN"/>
    <property type="match status" value="1"/>
</dbReference>
<organism evidence="6 7">
    <name type="scientific">Hevea brasiliensis</name>
    <name type="common">Para rubber tree</name>
    <name type="synonym">Siphonia brasiliensis</name>
    <dbReference type="NCBI Taxonomy" id="3981"/>
    <lineage>
        <taxon>Eukaryota</taxon>
        <taxon>Viridiplantae</taxon>
        <taxon>Streptophyta</taxon>
        <taxon>Embryophyta</taxon>
        <taxon>Tracheophyta</taxon>
        <taxon>Spermatophyta</taxon>
        <taxon>Magnoliopsida</taxon>
        <taxon>eudicotyledons</taxon>
        <taxon>Gunneridae</taxon>
        <taxon>Pentapetalae</taxon>
        <taxon>rosids</taxon>
        <taxon>fabids</taxon>
        <taxon>Malpighiales</taxon>
        <taxon>Euphorbiaceae</taxon>
        <taxon>Crotonoideae</taxon>
        <taxon>Micrandreae</taxon>
        <taxon>Hevea</taxon>
    </lineage>
</organism>
<comment type="similarity">
    <text evidence="1">Belongs to the plant acyltransferase family.</text>
</comment>
<keyword evidence="5" id="KW-1133">Transmembrane helix</keyword>
<evidence type="ECO:0000313" key="6">
    <source>
        <dbReference type="EMBL" id="KAF2292836.1"/>
    </source>
</evidence>
<proteinExistence type="inferred from homology"/>
<evidence type="ECO:0000256" key="2">
    <source>
        <dbReference type="ARBA" id="ARBA00022679"/>
    </source>
</evidence>
<evidence type="ECO:0000256" key="3">
    <source>
        <dbReference type="ARBA" id="ARBA00023315"/>
    </source>
</evidence>
<evidence type="ECO:0000256" key="1">
    <source>
        <dbReference type="ARBA" id="ARBA00009861"/>
    </source>
</evidence>
<protein>
    <submittedName>
        <fullName evidence="6">Uncharacterized protein</fullName>
    </submittedName>
</protein>
<sequence>MKKRNMAAGLERKGPTAAGSQREEIDGNMFREERDRRELNLSLILQEAPTRKAMEINVKIVKKEIIKPSSPTPNHLRNFKLSLLDQFSPAAYASMVLFYWIIGTANQHFVVFERSQQLKRSLSEMLTRF</sequence>
<keyword evidence="5" id="KW-0472">Membrane</keyword>
<dbReference type="Proteomes" id="UP000467840">
    <property type="component" value="Chromosome 13"/>
</dbReference>
<dbReference type="InterPro" id="IPR023213">
    <property type="entry name" value="CAT-like_dom_sf"/>
</dbReference>
<keyword evidence="3" id="KW-0012">Acyltransferase</keyword>
<dbReference type="EMBL" id="JAAGAX010000014">
    <property type="protein sequence ID" value="KAF2292836.1"/>
    <property type="molecule type" value="Genomic_DNA"/>
</dbReference>
<evidence type="ECO:0000256" key="5">
    <source>
        <dbReference type="SAM" id="Phobius"/>
    </source>
</evidence>
<gene>
    <name evidence="6" type="ORF">GH714_029253</name>
</gene>
<keyword evidence="5" id="KW-0812">Transmembrane</keyword>
<feature type="transmembrane region" description="Helical" evidence="5">
    <location>
        <begin position="90"/>
        <end position="112"/>
    </location>
</feature>
<comment type="caution">
    <text evidence="6">The sequence shown here is derived from an EMBL/GenBank/DDBJ whole genome shotgun (WGS) entry which is preliminary data.</text>
</comment>